<accession>A0AAD6U5F5</accession>
<comment type="caution">
    <text evidence="1">The sequence shown here is derived from an EMBL/GenBank/DDBJ whole genome shotgun (WGS) entry which is preliminary data.</text>
</comment>
<keyword evidence="2" id="KW-1185">Reference proteome</keyword>
<sequence>MPLLKQARAAQATVGLTTGGATSTAPTLLYLLKCCSSDLDGAAEAELSKRIGRAILILLAIFTLARAAERYPIDPVVVPGFGMEEHLGCYPAATAGAHSLSSSNALPKPRAYSVRSGVSRLQDTLSGPAAQLVSYSVPRRLDERALESIDLSGLRSWE</sequence>
<evidence type="ECO:0000313" key="1">
    <source>
        <dbReference type="EMBL" id="KAJ7090760.1"/>
    </source>
</evidence>
<proteinExistence type="predicted"/>
<dbReference type="EMBL" id="JARJCN010000021">
    <property type="protein sequence ID" value="KAJ7090760.1"/>
    <property type="molecule type" value="Genomic_DNA"/>
</dbReference>
<dbReference type="Proteomes" id="UP001222325">
    <property type="component" value="Unassembled WGS sequence"/>
</dbReference>
<gene>
    <name evidence="1" type="ORF">B0H15DRAFT_948536</name>
</gene>
<organism evidence="1 2">
    <name type="scientific">Mycena belliarum</name>
    <dbReference type="NCBI Taxonomy" id="1033014"/>
    <lineage>
        <taxon>Eukaryota</taxon>
        <taxon>Fungi</taxon>
        <taxon>Dikarya</taxon>
        <taxon>Basidiomycota</taxon>
        <taxon>Agaricomycotina</taxon>
        <taxon>Agaricomycetes</taxon>
        <taxon>Agaricomycetidae</taxon>
        <taxon>Agaricales</taxon>
        <taxon>Marasmiineae</taxon>
        <taxon>Mycenaceae</taxon>
        <taxon>Mycena</taxon>
    </lineage>
</organism>
<dbReference type="AlphaFoldDB" id="A0AAD6U5F5"/>
<name>A0AAD6U5F5_9AGAR</name>
<protein>
    <submittedName>
        <fullName evidence="1">Uncharacterized protein</fullName>
    </submittedName>
</protein>
<evidence type="ECO:0000313" key="2">
    <source>
        <dbReference type="Proteomes" id="UP001222325"/>
    </source>
</evidence>
<reference evidence="1" key="1">
    <citation type="submission" date="2023-03" db="EMBL/GenBank/DDBJ databases">
        <title>Massive genome expansion in bonnet fungi (Mycena s.s.) driven by repeated elements and novel gene families across ecological guilds.</title>
        <authorList>
            <consortium name="Lawrence Berkeley National Laboratory"/>
            <person name="Harder C.B."/>
            <person name="Miyauchi S."/>
            <person name="Viragh M."/>
            <person name="Kuo A."/>
            <person name="Thoen E."/>
            <person name="Andreopoulos B."/>
            <person name="Lu D."/>
            <person name="Skrede I."/>
            <person name="Drula E."/>
            <person name="Henrissat B."/>
            <person name="Morin E."/>
            <person name="Kohler A."/>
            <person name="Barry K."/>
            <person name="LaButti K."/>
            <person name="Morin E."/>
            <person name="Salamov A."/>
            <person name="Lipzen A."/>
            <person name="Mereny Z."/>
            <person name="Hegedus B."/>
            <person name="Baldrian P."/>
            <person name="Stursova M."/>
            <person name="Weitz H."/>
            <person name="Taylor A."/>
            <person name="Grigoriev I.V."/>
            <person name="Nagy L.G."/>
            <person name="Martin F."/>
            <person name="Kauserud H."/>
        </authorList>
    </citation>
    <scope>NUCLEOTIDE SEQUENCE</scope>
    <source>
        <strain evidence="1">CBHHK173m</strain>
    </source>
</reference>